<dbReference type="Gene3D" id="3.80.10.10">
    <property type="entry name" value="Ribonuclease Inhibitor"/>
    <property type="match status" value="1"/>
</dbReference>
<dbReference type="PANTHER" id="PTHR24369:SF213">
    <property type="entry name" value="INSULIN LIKE GROWTH FACTOR BINDING PROTEIN ACID LABILE SUBUNIT"/>
    <property type="match status" value="1"/>
</dbReference>
<dbReference type="Ensembl" id="ENSNPET00000007216.1">
    <property type="protein sequence ID" value="ENSNPEP00000007046.1"/>
    <property type="gene ID" value="ENSNPEG00000005290.1"/>
</dbReference>
<reference evidence="3" key="2">
    <citation type="submission" date="2025-09" db="UniProtKB">
        <authorList>
            <consortium name="Ensembl"/>
        </authorList>
    </citation>
    <scope>IDENTIFICATION</scope>
</reference>
<dbReference type="InterPro" id="IPR032675">
    <property type="entry name" value="LRR_dom_sf"/>
</dbReference>
<dbReference type="InterPro" id="IPR003591">
    <property type="entry name" value="Leu-rich_rpt_typical-subtyp"/>
</dbReference>
<name>A0A8C6YY70_NOTPE</name>
<dbReference type="PRINTS" id="PR00019">
    <property type="entry name" value="LEURICHRPT"/>
</dbReference>
<keyword evidence="4" id="KW-1185">Reference proteome</keyword>
<organism evidence="3 4">
    <name type="scientific">Nothoprocta perdicaria</name>
    <name type="common">Chilean tinamou</name>
    <name type="synonym">Crypturus perdicarius</name>
    <dbReference type="NCBI Taxonomy" id="30464"/>
    <lineage>
        <taxon>Eukaryota</taxon>
        <taxon>Metazoa</taxon>
        <taxon>Chordata</taxon>
        <taxon>Craniata</taxon>
        <taxon>Vertebrata</taxon>
        <taxon>Euteleostomi</taxon>
        <taxon>Archelosauria</taxon>
        <taxon>Archosauria</taxon>
        <taxon>Dinosauria</taxon>
        <taxon>Saurischia</taxon>
        <taxon>Theropoda</taxon>
        <taxon>Coelurosauria</taxon>
        <taxon>Aves</taxon>
        <taxon>Palaeognathae</taxon>
        <taxon>Tinamiformes</taxon>
        <taxon>Tinamidae</taxon>
        <taxon>Nothoprocta</taxon>
    </lineage>
</organism>
<dbReference type="SMART" id="SM00369">
    <property type="entry name" value="LRR_TYP"/>
    <property type="match status" value="2"/>
</dbReference>
<evidence type="ECO:0000256" key="2">
    <source>
        <dbReference type="ARBA" id="ARBA00022737"/>
    </source>
</evidence>
<dbReference type="PANTHER" id="PTHR24369">
    <property type="entry name" value="ANTIGEN BSP, PUTATIVE-RELATED"/>
    <property type="match status" value="1"/>
</dbReference>
<dbReference type="PROSITE" id="PS51450">
    <property type="entry name" value="LRR"/>
    <property type="match status" value="1"/>
</dbReference>
<dbReference type="SUPFAM" id="SSF52058">
    <property type="entry name" value="L domain-like"/>
    <property type="match status" value="1"/>
</dbReference>
<dbReference type="GO" id="GO:0005886">
    <property type="term" value="C:plasma membrane"/>
    <property type="evidence" value="ECO:0007669"/>
    <property type="project" value="TreeGrafter"/>
</dbReference>
<dbReference type="AlphaFoldDB" id="A0A8C6YY70"/>
<evidence type="ECO:0008006" key="5">
    <source>
        <dbReference type="Google" id="ProtNLM"/>
    </source>
</evidence>
<dbReference type="InterPro" id="IPR050541">
    <property type="entry name" value="LRR_TM_domain-containing"/>
</dbReference>
<reference evidence="3" key="1">
    <citation type="submission" date="2025-08" db="UniProtKB">
        <authorList>
            <consortium name="Ensembl"/>
        </authorList>
    </citation>
    <scope>IDENTIFICATION</scope>
</reference>
<evidence type="ECO:0000313" key="3">
    <source>
        <dbReference type="Ensembl" id="ENSNPEP00000007046.1"/>
    </source>
</evidence>
<dbReference type="Proteomes" id="UP000694420">
    <property type="component" value="Unplaced"/>
</dbReference>
<proteinExistence type="predicted"/>
<accession>A0A8C6YY70</accession>
<dbReference type="Pfam" id="PF13855">
    <property type="entry name" value="LRR_8"/>
    <property type="match status" value="1"/>
</dbReference>
<protein>
    <recommendedName>
        <fullName evidence="5">LRRCT domain-containing protein</fullName>
    </recommendedName>
</protein>
<keyword evidence="1" id="KW-0433">Leucine-rich repeat</keyword>
<sequence length="209" mass="22476">MPAWGADIHPALLLLWGRGARDSLWATDALVGLGALQELDLSNNYLTVLPSEAFRPLSSLVMLNLGSNRLGELEPKVLYGLPQLQVLILNSNPWVCTCSIQPLWHWLSLNREKMKGKCAERTSPSGSAGRTHCLSRTMPSFCSSDHSLSWPAYASASSWAPSLLPATICAKNQTPGGACLSAGGPDARLAGTWQAMDHHLHPAIVTLSL</sequence>
<keyword evidence="2" id="KW-0677">Repeat</keyword>
<evidence type="ECO:0000256" key="1">
    <source>
        <dbReference type="ARBA" id="ARBA00022614"/>
    </source>
</evidence>
<evidence type="ECO:0000313" key="4">
    <source>
        <dbReference type="Proteomes" id="UP000694420"/>
    </source>
</evidence>
<dbReference type="InterPro" id="IPR001611">
    <property type="entry name" value="Leu-rich_rpt"/>
</dbReference>